<dbReference type="PANTHER" id="PTHR22893">
    <property type="entry name" value="NADH OXIDOREDUCTASE-RELATED"/>
    <property type="match status" value="1"/>
</dbReference>
<dbReference type="InterPro" id="IPR045247">
    <property type="entry name" value="Oye-like"/>
</dbReference>
<name>A0ABQ3XPN3_9ACTN</name>
<evidence type="ECO:0000313" key="2">
    <source>
        <dbReference type="EMBL" id="GID60438.1"/>
    </source>
</evidence>
<dbReference type="Gene3D" id="3.20.20.70">
    <property type="entry name" value="Aldolase class I"/>
    <property type="match status" value="1"/>
</dbReference>
<gene>
    <name evidence="2" type="ORF">Aco03nite_088420</name>
</gene>
<dbReference type="Proteomes" id="UP000612282">
    <property type="component" value="Unassembled WGS sequence"/>
</dbReference>
<feature type="domain" description="NADH:flavin oxidoreductase/NADH oxidase N-terminal" evidence="1">
    <location>
        <begin position="8"/>
        <end position="329"/>
    </location>
</feature>
<dbReference type="InterPro" id="IPR001155">
    <property type="entry name" value="OxRdtase_FMN_N"/>
</dbReference>
<dbReference type="Pfam" id="PF00724">
    <property type="entry name" value="Oxidored_FMN"/>
    <property type="match status" value="1"/>
</dbReference>
<proteinExistence type="predicted"/>
<reference evidence="2 3" key="1">
    <citation type="submission" date="2021-01" db="EMBL/GenBank/DDBJ databases">
        <title>Whole genome shotgun sequence of Actinoplanes couchii NBRC 106145.</title>
        <authorList>
            <person name="Komaki H."/>
            <person name="Tamura T."/>
        </authorList>
    </citation>
    <scope>NUCLEOTIDE SEQUENCE [LARGE SCALE GENOMIC DNA]</scope>
    <source>
        <strain evidence="2 3">NBRC 106145</strain>
    </source>
</reference>
<dbReference type="PANTHER" id="PTHR22893:SF91">
    <property type="entry name" value="NADPH DEHYDROGENASE 2-RELATED"/>
    <property type="match status" value="1"/>
</dbReference>
<sequence>MADAFASYDLAGTKLANRIAMAPMTRSRAYGPGATPTDLTATYYAQRAGAGLIITEGTQPSVAGQGYTDTPGLHSEEQIAAWRTVTGAVHGAGGVIFAQLMHTGRIGHPSVLPDGLHPVGPSAVKPAGKLWTGDGLKEFETPRELTEAQITATIADFATAARNAIAAGFDGVEVHGANGYLVHQFLSANANRRTDGWGATIEGRIRFGVEVATAVAAAIGGHRTGFRISPANPYNDITEEDTEQLYAALLASLAPLNLAYLHLIESPDRELTRSLRAAWPGTFVLNPATHPQITGPEALALIADGTTDLVSFGALFLANPDLPARLAAGGPYNTPEKSSFFGGDHRGYTDYPTLAG</sequence>
<comment type="caution">
    <text evidence="2">The sequence shown here is derived from an EMBL/GenBank/DDBJ whole genome shotgun (WGS) entry which is preliminary data.</text>
</comment>
<dbReference type="RefSeq" id="WP_203807454.1">
    <property type="nucleotide sequence ID" value="NZ_BAAAQE010000112.1"/>
</dbReference>
<evidence type="ECO:0000313" key="3">
    <source>
        <dbReference type="Proteomes" id="UP000612282"/>
    </source>
</evidence>
<dbReference type="InterPro" id="IPR013785">
    <property type="entry name" value="Aldolase_TIM"/>
</dbReference>
<dbReference type="EMBL" id="BOMG01000108">
    <property type="protein sequence ID" value="GID60438.1"/>
    <property type="molecule type" value="Genomic_DNA"/>
</dbReference>
<accession>A0ABQ3XPN3</accession>
<protein>
    <submittedName>
        <fullName evidence="2">Alkene reductase</fullName>
    </submittedName>
</protein>
<organism evidence="2 3">
    <name type="scientific">Actinoplanes couchii</name>
    <dbReference type="NCBI Taxonomy" id="403638"/>
    <lineage>
        <taxon>Bacteria</taxon>
        <taxon>Bacillati</taxon>
        <taxon>Actinomycetota</taxon>
        <taxon>Actinomycetes</taxon>
        <taxon>Micromonosporales</taxon>
        <taxon>Micromonosporaceae</taxon>
        <taxon>Actinoplanes</taxon>
    </lineage>
</organism>
<evidence type="ECO:0000259" key="1">
    <source>
        <dbReference type="Pfam" id="PF00724"/>
    </source>
</evidence>
<keyword evidence="3" id="KW-1185">Reference proteome</keyword>
<dbReference type="CDD" id="cd02933">
    <property type="entry name" value="OYE_like_FMN"/>
    <property type="match status" value="1"/>
</dbReference>
<dbReference type="SUPFAM" id="SSF51395">
    <property type="entry name" value="FMN-linked oxidoreductases"/>
    <property type="match status" value="1"/>
</dbReference>